<proteinExistence type="predicted"/>
<name>A0A8H4VLT8_9AGAR</name>
<organism evidence="2 3">
    <name type="scientific">Agrocybe pediades</name>
    <dbReference type="NCBI Taxonomy" id="84607"/>
    <lineage>
        <taxon>Eukaryota</taxon>
        <taxon>Fungi</taxon>
        <taxon>Dikarya</taxon>
        <taxon>Basidiomycota</taxon>
        <taxon>Agaricomycotina</taxon>
        <taxon>Agaricomycetes</taxon>
        <taxon>Agaricomycetidae</taxon>
        <taxon>Agaricales</taxon>
        <taxon>Agaricineae</taxon>
        <taxon>Strophariaceae</taxon>
        <taxon>Agrocybe</taxon>
    </lineage>
</organism>
<comment type="caution">
    <text evidence="2">The sequence shown here is derived from an EMBL/GenBank/DDBJ whole genome shotgun (WGS) entry which is preliminary data.</text>
</comment>
<keyword evidence="1" id="KW-1133">Transmembrane helix</keyword>
<gene>
    <name evidence="2" type="ORF">D9613_002620</name>
</gene>
<reference evidence="2 3" key="1">
    <citation type="submission" date="2019-12" db="EMBL/GenBank/DDBJ databases">
        <authorList>
            <person name="Floudas D."/>
            <person name="Bentzer J."/>
            <person name="Ahren D."/>
            <person name="Johansson T."/>
            <person name="Persson P."/>
            <person name="Tunlid A."/>
        </authorList>
    </citation>
    <scope>NUCLEOTIDE SEQUENCE [LARGE SCALE GENOMIC DNA]</scope>
    <source>
        <strain evidence="2 3">CBS 102.39</strain>
    </source>
</reference>
<sequence>MQVRLLFILRTSERTYRFPLLFITAATSAVGTGLYAAFRPQPQTGIMVAFAAYNGALTGASFFACREYVVSPTLVRFAPWKQYARRRHELGMDAASENALPPRSLRDLRTNKLLDSGTSGALVAGILRAVRSGGQGVIPGMLVAGTACTILQYGYNEMSIARLKYLSKQREDISLPTVEQTGPSKPWSERLLALVGVRVLSDEEYLEKMKKKRDAYLLQIADLERKREERTLDEGNKS</sequence>
<accession>A0A8H4VLT8</accession>
<feature type="transmembrane region" description="Helical" evidence="1">
    <location>
        <begin position="44"/>
        <end position="65"/>
    </location>
</feature>
<dbReference type="Proteomes" id="UP000521872">
    <property type="component" value="Unassembled WGS sequence"/>
</dbReference>
<protein>
    <submittedName>
        <fullName evidence="2">Uncharacterized protein</fullName>
    </submittedName>
</protein>
<keyword evidence="1" id="KW-0812">Transmembrane</keyword>
<evidence type="ECO:0000313" key="3">
    <source>
        <dbReference type="Proteomes" id="UP000521872"/>
    </source>
</evidence>
<dbReference type="AlphaFoldDB" id="A0A8H4VLT8"/>
<dbReference type="PANTHER" id="PTHR41390">
    <property type="entry name" value="CHROMOSOME 7, WHOLE GENOME SHOTGUN SEQUENCE"/>
    <property type="match status" value="1"/>
</dbReference>
<keyword evidence="3" id="KW-1185">Reference proteome</keyword>
<keyword evidence="1" id="KW-0472">Membrane</keyword>
<dbReference type="PANTHER" id="PTHR41390:SF1">
    <property type="entry name" value="NADH-UBIQUINONE OXIDOREDUCTASE 213 KDA SUBUNIT"/>
    <property type="match status" value="1"/>
</dbReference>
<dbReference type="EMBL" id="JAACJL010000044">
    <property type="protein sequence ID" value="KAF4614653.1"/>
    <property type="molecule type" value="Genomic_DNA"/>
</dbReference>
<evidence type="ECO:0000256" key="1">
    <source>
        <dbReference type="SAM" id="Phobius"/>
    </source>
</evidence>
<feature type="transmembrane region" description="Helical" evidence="1">
    <location>
        <begin position="20"/>
        <end position="38"/>
    </location>
</feature>
<evidence type="ECO:0000313" key="2">
    <source>
        <dbReference type="EMBL" id="KAF4614653.1"/>
    </source>
</evidence>